<proteinExistence type="predicted"/>
<dbReference type="EMBL" id="MN740043">
    <property type="protein sequence ID" value="QHT85687.1"/>
    <property type="molecule type" value="Genomic_DNA"/>
</dbReference>
<protein>
    <submittedName>
        <fullName evidence="1">Uncharacterized protein</fullName>
    </submittedName>
</protein>
<evidence type="ECO:0000313" key="1">
    <source>
        <dbReference type="EMBL" id="QHT85687.1"/>
    </source>
</evidence>
<reference evidence="1" key="1">
    <citation type="journal article" date="2020" name="Nature">
        <title>Giant virus diversity and host interactions through global metagenomics.</title>
        <authorList>
            <person name="Schulz F."/>
            <person name="Roux S."/>
            <person name="Paez-Espino D."/>
            <person name="Jungbluth S."/>
            <person name="Walsh D.A."/>
            <person name="Denef V.J."/>
            <person name="McMahon K.D."/>
            <person name="Konstantinidis K.T."/>
            <person name="Eloe-Fadrosh E.A."/>
            <person name="Kyrpides N.C."/>
            <person name="Woyke T."/>
        </authorList>
    </citation>
    <scope>NUCLEOTIDE SEQUENCE</scope>
    <source>
        <strain evidence="1">GVMAG-M-3300023184-182</strain>
    </source>
</reference>
<name>A0A6C0HZV3_9ZZZZ</name>
<dbReference type="AlphaFoldDB" id="A0A6C0HZV3"/>
<organism evidence="1">
    <name type="scientific">viral metagenome</name>
    <dbReference type="NCBI Taxonomy" id="1070528"/>
    <lineage>
        <taxon>unclassified sequences</taxon>
        <taxon>metagenomes</taxon>
        <taxon>organismal metagenomes</taxon>
    </lineage>
</organism>
<accession>A0A6C0HZV3</accession>
<sequence length="84" mass="9918">MLKRVFLPHNPCNKCENFRYIIKGNRITEHCMLYFNIQISNKSANRINSLDHEYSLEPDFSKKVRNDETKCGLAGKYFVSMIED</sequence>